<dbReference type="EnsemblMetazoa" id="CJA12468.1">
    <property type="protein sequence ID" value="CJA12468.1"/>
    <property type="gene ID" value="WBGene00131672"/>
</dbReference>
<feature type="domain" description="Tetratricopeptide repeat protein 21A/21B fifth ARM repeats" evidence="7">
    <location>
        <begin position="749"/>
        <end position="864"/>
    </location>
</feature>
<organism evidence="9 10">
    <name type="scientific">Caenorhabditis japonica</name>
    <dbReference type="NCBI Taxonomy" id="281687"/>
    <lineage>
        <taxon>Eukaryota</taxon>
        <taxon>Metazoa</taxon>
        <taxon>Ecdysozoa</taxon>
        <taxon>Nematoda</taxon>
        <taxon>Chromadorea</taxon>
        <taxon>Rhabditida</taxon>
        <taxon>Rhabditina</taxon>
        <taxon>Rhabditomorpha</taxon>
        <taxon>Rhabditoidea</taxon>
        <taxon>Rhabditidae</taxon>
        <taxon>Peloderinae</taxon>
        <taxon>Caenorhabditis</taxon>
    </lineage>
</organism>
<feature type="domain" description="Tetratricopeptide repeat protein 21A/21B C-terminal ARM" evidence="6">
    <location>
        <begin position="891"/>
        <end position="1103"/>
    </location>
</feature>
<feature type="domain" description="Tetratricopeptide repeat protein 21A/21B second ARM" evidence="5">
    <location>
        <begin position="72"/>
        <end position="341"/>
    </location>
</feature>
<proteinExistence type="inferred from homology"/>
<dbReference type="Pfam" id="PF25060">
    <property type="entry name" value="ARM_TT21_2nd"/>
    <property type="match status" value="1"/>
</dbReference>
<evidence type="ECO:0008006" key="11">
    <source>
        <dbReference type="Google" id="ProtNLM"/>
    </source>
</evidence>
<dbReference type="AlphaFoldDB" id="A0A8R1DUC0"/>
<protein>
    <recommendedName>
        <fullName evidence="11">Tetratricopeptide repeat protein 21B</fullName>
    </recommendedName>
</protein>
<dbReference type="InterPro" id="IPR056835">
    <property type="entry name" value="ARM_TT21_5th"/>
</dbReference>
<reference evidence="9" key="2">
    <citation type="submission" date="2022-06" db="UniProtKB">
        <authorList>
            <consortium name="EnsemblMetazoa"/>
        </authorList>
    </citation>
    <scope>IDENTIFICATION</scope>
    <source>
        <strain evidence="9">DF5081</strain>
    </source>
</reference>
<dbReference type="InterPro" id="IPR011990">
    <property type="entry name" value="TPR-like_helical_dom_sf"/>
</dbReference>
<evidence type="ECO:0000259" key="7">
    <source>
        <dbReference type="Pfam" id="PF25064"/>
    </source>
</evidence>
<feature type="repeat" description="TPR" evidence="4">
    <location>
        <begin position="520"/>
        <end position="553"/>
    </location>
</feature>
<evidence type="ECO:0000256" key="1">
    <source>
        <dbReference type="ARBA" id="ARBA00010935"/>
    </source>
</evidence>
<dbReference type="SMART" id="SM00028">
    <property type="entry name" value="TPR"/>
    <property type="match status" value="10"/>
</dbReference>
<sequence>MKVAANELAISTINFLPGHIEKAKAMIMLKDWHGVMDCIVHADQPEGSNPYIEVIRTVHGICFAGEVSALKRTLQLLLKSLDENEATNHALYAKITQLIVSISGKEERVLRYARDFLIRALKISRKPEYVALSMRIAFGLGDIKEVSTLSAELVSMDCEDSYALLSSVISMLMISRVSDARAQADILPSAHPKLMESPLYYLISSVLAKQSKDKSFENFRQHIENLVEMLRNQLQSHPFGLQYLSLFSSDLLYSAVEQCFDFYPLVPVKTPDECMKLTAKTLQMILDVAPGLAHCALQLARINYLCSNTNEAEKWIYKTLEKNDSLADAHILKAQLILDKGGKISDAEDALVTGLNFNFKLRETSLYHLIKSKTYKKKNDNDEAIKTLKMALQIPKKEASNNLFVPKETADTHKISVQLELIDTLQQTKRIQEAENTMLAAIEEWAGQPEQDQLVIAQAQLHLSKGHVERALNTLKRIQPGQSNFHLSRIKMAEIYLEEKKDKRMFAACYRELLKVEATPGSYSLLGDAFMKVQEPEDAINFYEQALKMQSKDVQLAEKIGEAYVMAHLYSKAVNFYESSMNIYKDKNMRLKLASLLLKLRNFEKCEKVLKQPLDKSLDMGDAEAVQAHIQFLLLLAECHEKTENISEALKDFERSKALLGKLIDKTDKSNNSALKKEGARICNLHADLLYRRRDYQPAIEVCKQALIFSETDLKANLLLCKIYKEENRWHLMLNPCSNILQVDPNNDEANSFMADYHFMKNESDKAITSYQVLLNANPHHFHALSRIVEVCCRNGEIEIPDAYLARAREANPKIINNPGYNYCKARYEWFTGDPNEAVLFYSRTRKEQAWFVRAMYNTIDICLSSDENFRITDGGDSEFGEPGGEVELNAKACLETLRNSKADMRYQIAENLIHLHSHNKEHIQTALRRLEEMATEMNAEQGEIVRSAAALYGVAKGYVLLKQIPKAKIAIKKLNVKFWTLDEADYYEKCWLLMADIYINTSKNEQATNYLDLVLKRNCNCLKAFELYGYMREKEGKYLDASSQYEKAFKATKEKNPAFGYKLAFTYLKAKKLFACIETCSKVLKIDPNYPKIRKEIMEKARSQIRTG</sequence>
<dbReference type="Pfam" id="PF25058">
    <property type="entry name" value="ARM_TT21"/>
    <property type="match status" value="1"/>
</dbReference>
<reference evidence="10" key="1">
    <citation type="submission" date="2010-08" db="EMBL/GenBank/DDBJ databases">
        <authorList>
            <consortium name="Caenorhabditis japonica Sequencing Consortium"/>
            <person name="Wilson R.K."/>
        </authorList>
    </citation>
    <scope>NUCLEOTIDE SEQUENCE [LARGE SCALE GENOMIC DNA]</scope>
    <source>
        <strain evidence="10">DF5081</strain>
    </source>
</reference>
<evidence type="ECO:0000313" key="9">
    <source>
        <dbReference type="EnsemblMetazoa" id="CJA12468.1"/>
    </source>
</evidence>
<dbReference type="InterPro" id="IPR056832">
    <property type="entry name" value="ARM_TT21_2nd"/>
</dbReference>
<evidence type="ECO:0000259" key="6">
    <source>
        <dbReference type="Pfam" id="PF25063"/>
    </source>
</evidence>
<feature type="domain" description="Tetratricopeptide repeat protein 21A/21B fourth ARM" evidence="8">
    <location>
        <begin position="556"/>
        <end position="707"/>
    </location>
</feature>
<keyword evidence="2" id="KW-0677">Repeat</keyword>
<evidence type="ECO:0000256" key="2">
    <source>
        <dbReference type="ARBA" id="ARBA00022737"/>
    </source>
</evidence>
<dbReference type="Pfam" id="PF13176">
    <property type="entry name" value="TPR_7"/>
    <property type="match status" value="1"/>
</dbReference>
<dbReference type="Pfam" id="PF25064">
    <property type="entry name" value="ARM_TT21_5th"/>
    <property type="match status" value="1"/>
</dbReference>
<dbReference type="SUPFAM" id="SSF48452">
    <property type="entry name" value="TPR-like"/>
    <property type="match status" value="4"/>
</dbReference>
<dbReference type="InterPro" id="IPR040364">
    <property type="entry name" value="TTC21A/TTC21B"/>
</dbReference>
<evidence type="ECO:0000259" key="8">
    <source>
        <dbReference type="Pfam" id="PF25068"/>
    </source>
</evidence>
<dbReference type="Pfam" id="PF25063">
    <property type="entry name" value="ARM_TT21_C"/>
    <property type="match status" value="1"/>
</dbReference>
<dbReference type="InterPro" id="IPR056834">
    <property type="entry name" value="ARM_TT21_C"/>
</dbReference>
<comment type="similarity">
    <text evidence="1">Belongs to the TTC21 family.</text>
</comment>
<dbReference type="Gene3D" id="1.25.40.10">
    <property type="entry name" value="Tetratricopeptide repeat domain"/>
    <property type="match status" value="4"/>
</dbReference>
<dbReference type="PROSITE" id="PS50005">
    <property type="entry name" value="TPR"/>
    <property type="match status" value="1"/>
</dbReference>
<evidence type="ECO:0000313" key="10">
    <source>
        <dbReference type="Proteomes" id="UP000005237"/>
    </source>
</evidence>
<name>A0A8R1DUC0_CAEJA</name>
<dbReference type="GO" id="GO:0035721">
    <property type="term" value="P:intraciliary retrograde transport"/>
    <property type="evidence" value="ECO:0007669"/>
    <property type="project" value="TreeGrafter"/>
</dbReference>
<dbReference type="Pfam" id="PF25068">
    <property type="entry name" value="ARM_TT21_4th"/>
    <property type="match status" value="1"/>
</dbReference>
<dbReference type="GO" id="GO:0005929">
    <property type="term" value="C:cilium"/>
    <property type="evidence" value="ECO:0007669"/>
    <property type="project" value="GOC"/>
</dbReference>
<accession>A0A8R1DUC0</accession>
<evidence type="ECO:0000256" key="4">
    <source>
        <dbReference type="PROSITE-ProRule" id="PRU00339"/>
    </source>
</evidence>
<evidence type="ECO:0000256" key="3">
    <source>
        <dbReference type="ARBA" id="ARBA00022803"/>
    </source>
</evidence>
<keyword evidence="10" id="KW-1185">Reference proteome</keyword>
<dbReference type="PANTHER" id="PTHR14699:SF0">
    <property type="entry name" value="TETRATRICOPEPTIDE REPEAT PROTEIN 21 HOMOLOG"/>
    <property type="match status" value="1"/>
</dbReference>
<evidence type="ECO:0000259" key="5">
    <source>
        <dbReference type="Pfam" id="PF25060"/>
    </source>
</evidence>
<dbReference type="InterPro" id="IPR056836">
    <property type="entry name" value="ARM_TT21_4th"/>
</dbReference>
<dbReference type="PANTHER" id="PTHR14699">
    <property type="entry name" value="STI2 PROTEIN-RELATED"/>
    <property type="match status" value="1"/>
</dbReference>
<dbReference type="GO" id="GO:0030991">
    <property type="term" value="C:intraciliary transport particle A"/>
    <property type="evidence" value="ECO:0007669"/>
    <property type="project" value="TreeGrafter"/>
</dbReference>
<dbReference type="Proteomes" id="UP000005237">
    <property type="component" value="Unassembled WGS sequence"/>
</dbReference>
<dbReference type="InterPro" id="IPR019734">
    <property type="entry name" value="TPR_rpt"/>
</dbReference>
<keyword evidence="3 4" id="KW-0802">TPR repeat</keyword>
<dbReference type="GO" id="GO:0061512">
    <property type="term" value="P:protein localization to cilium"/>
    <property type="evidence" value="ECO:0007669"/>
    <property type="project" value="TreeGrafter"/>
</dbReference>